<dbReference type="InterPro" id="IPR050124">
    <property type="entry name" value="tRNA_CCA-adding_enzyme"/>
</dbReference>
<evidence type="ECO:0000256" key="2">
    <source>
        <dbReference type="ARBA" id="ARBA00007265"/>
    </source>
</evidence>
<evidence type="ECO:0000256" key="6">
    <source>
        <dbReference type="ARBA" id="ARBA00022695"/>
    </source>
</evidence>
<comment type="cofactor">
    <cofactor evidence="1">
        <name>Mg(2+)</name>
        <dbReference type="ChEBI" id="CHEBI:18420"/>
    </cofactor>
</comment>
<feature type="domain" description="HD" evidence="12">
    <location>
        <begin position="234"/>
        <end position="354"/>
    </location>
</feature>
<dbReference type="GO" id="GO:0000049">
    <property type="term" value="F:tRNA binding"/>
    <property type="evidence" value="ECO:0007669"/>
    <property type="project" value="UniProtKB-KW"/>
</dbReference>
<comment type="similarity">
    <text evidence="2 11">Belongs to the tRNA nucleotidyltransferase/poly(A) polymerase family.</text>
</comment>
<keyword evidence="6 13" id="KW-0548">Nucleotidyltransferase</keyword>
<evidence type="ECO:0000256" key="8">
    <source>
        <dbReference type="ARBA" id="ARBA00022741"/>
    </source>
</evidence>
<dbReference type="Gene3D" id="3.30.460.10">
    <property type="entry name" value="Beta Polymerase, domain 2"/>
    <property type="match status" value="2"/>
</dbReference>
<evidence type="ECO:0000313" key="13">
    <source>
        <dbReference type="EMBL" id="CAA9566452.1"/>
    </source>
</evidence>
<evidence type="ECO:0000256" key="3">
    <source>
        <dbReference type="ARBA" id="ARBA00022555"/>
    </source>
</evidence>
<evidence type="ECO:0000256" key="7">
    <source>
        <dbReference type="ARBA" id="ARBA00022723"/>
    </source>
</evidence>
<evidence type="ECO:0000259" key="12">
    <source>
        <dbReference type="PROSITE" id="PS51831"/>
    </source>
</evidence>
<evidence type="ECO:0000256" key="9">
    <source>
        <dbReference type="ARBA" id="ARBA00022842"/>
    </source>
</evidence>
<dbReference type="EC" id="2.7.7.72" evidence="13"/>
<dbReference type="InterPro" id="IPR032828">
    <property type="entry name" value="PolyA_RNA-bd"/>
</dbReference>
<evidence type="ECO:0000256" key="4">
    <source>
        <dbReference type="ARBA" id="ARBA00022679"/>
    </source>
</evidence>
<dbReference type="Gene3D" id="1.10.3090.10">
    <property type="entry name" value="cca-adding enzyme, domain 2"/>
    <property type="match status" value="1"/>
</dbReference>
<keyword evidence="5" id="KW-0819">tRNA processing</keyword>
<dbReference type="PROSITE" id="PS51831">
    <property type="entry name" value="HD"/>
    <property type="match status" value="1"/>
</dbReference>
<organism evidence="13">
    <name type="scientific">uncultured Truepera sp</name>
    <dbReference type="NCBI Taxonomy" id="543023"/>
    <lineage>
        <taxon>Bacteria</taxon>
        <taxon>Thermotogati</taxon>
        <taxon>Deinococcota</taxon>
        <taxon>Deinococci</taxon>
        <taxon>Trueperales</taxon>
        <taxon>Trueperaceae</taxon>
        <taxon>Truepera</taxon>
        <taxon>environmental samples</taxon>
    </lineage>
</organism>
<sequence length="441" mass="48823">MSWFRPRNPKIDMRQFTPHPGAGYLVGGAVRDTLLGRPTRDLDWVVPEPRLEAERVAARLGARAFVLDETRDHWRVVAGGVVRDYAPLGALEANLRARDYTVNAIAADLTGSLTDLTKGLNDLWAKRLRMVSAENLRADSLRGLRGVRLAATLGFTLEKATETAIQAHAAELGTGKAPLPAPERVNDELSQLLLSDNAGPGMRLLHRVGLLPVYLPELAEADGVTQGGFHHLDVLGHSLEALHQLVQGFPDADLTLRWATLLHDVGKPATKTYDESGRYYHFYGHDKLGADLTQTLLERLRAPRERGERAAQLVRYHMVQLPKNDKEARRFVYRRRTLLPDLLKLMIADREAARGSMSSPASRRRYRLALARVLEILSEGPPKAPLLDGREVMALLGLSAGPRVGEAVRFVREAEAVGDVGDKREAEAALRRYATAQGWLD</sequence>
<dbReference type="SUPFAM" id="SSF81891">
    <property type="entry name" value="Poly A polymerase C-terminal region-like"/>
    <property type="match status" value="1"/>
</dbReference>
<keyword evidence="8" id="KW-0547">Nucleotide-binding</keyword>
<dbReference type="EMBL" id="CADCWP010000079">
    <property type="protein sequence ID" value="CAA9566452.1"/>
    <property type="molecule type" value="Genomic_DNA"/>
</dbReference>
<dbReference type="GO" id="GO:0008033">
    <property type="term" value="P:tRNA processing"/>
    <property type="evidence" value="ECO:0007669"/>
    <property type="project" value="UniProtKB-KW"/>
</dbReference>
<keyword evidence="3" id="KW-0820">tRNA-binding</keyword>
<evidence type="ECO:0000256" key="10">
    <source>
        <dbReference type="ARBA" id="ARBA00022884"/>
    </source>
</evidence>
<dbReference type="InterPro" id="IPR006675">
    <property type="entry name" value="HDIG_dom"/>
</dbReference>
<gene>
    <name evidence="13" type="ORF">AVDCRST_MAG86-1238</name>
</gene>
<keyword evidence="9" id="KW-0460">Magnesium</keyword>
<dbReference type="NCBIfam" id="TIGR00277">
    <property type="entry name" value="HDIG"/>
    <property type="match status" value="1"/>
</dbReference>
<proteinExistence type="inferred from homology"/>
<keyword evidence="4 11" id="KW-0808">Transferase</keyword>
<name>A0A6J4V4C7_9DEIN</name>
<dbReference type="GO" id="GO:0046872">
    <property type="term" value="F:metal ion binding"/>
    <property type="evidence" value="ECO:0007669"/>
    <property type="project" value="UniProtKB-KW"/>
</dbReference>
<accession>A0A6J4V4C7</accession>
<dbReference type="SUPFAM" id="SSF81301">
    <property type="entry name" value="Nucleotidyltransferase"/>
    <property type="match status" value="1"/>
</dbReference>
<dbReference type="Pfam" id="PF12627">
    <property type="entry name" value="PolyA_pol_RNAbd"/>
    <property type="match status" value="1"/>
</dbReference>
<dbReference type="Pfam" id="PF01966">
    <property type="entry name" value="HD"/>
    <property type="match status" value="1"/>
</dbReference>
<keyword evidence="7" id="KW-0479">Metal-binding</keyword>
<dbReference type="Pfam" id="PF01743">
    <property type="entry name" value="PolyA_pol"/>
    <property type="match status" value="1"/>
</dbReference>
<dbReference type="GO" id="GO:0000166">
    <property type="term" value="F:nucleotide binding"/>
    <property type="evidence" value="ECO:0007669"/>
    <property type="project" value="UniProtKB-KW"/>
</dbReference>
<keyword evidence="10 11" id="KW-0694">RNA-binding</keyword>
<evidence type="ECO:0000256" key="1">
    <source>
        <dbReference type="ARBA" id="ARBA00001946"/>
    </source>
</evidence>
<reference evidence="13" key="1">
    <citation type="submission" date="2020-02" db="EMBL/GenBank/DDBJ databases">
        <authorList>
            <person name="Meier V. D."/>
        </authorList>
    </citation>
    <scope>NUCLEOTIDE SEQUENCE</scope>
    <source>
        <strain evidence="13">AVDCRST_MAG86</strain>
    </source>
</reference>
<dbReference type="CDD" id="cd00077">
    <property type="entry name" value="HDc"/>
    <property type="match status" value="1"/>
</dbReference>
<dbReference type="GO" id="GO:0004810">
    <property type="term" value="F:CCA tRNA nucleotidyltransferase activity"/>
    <property type="evidence" value="ECO:0007669"/>
    <property type="project" value="UniProtKB-EC"/>
</dbReference>
<dbReference type="InterPro" id="IPR002646">
    <property type="entry name" value="PolA_pol_head_dom"/>
</dbReference>
<dbReference type="PANTHER" id="PTHR47545:SF2">
    <property type="entry name" value="CC-ADDING TRNA NUCLEOTIDYLTRANSFERASE"/>
    <property type="match status" value="1"/>
</dbReference>
<dbReference type="InterPro" id="IPR043519">
    <property type="entry name" value="NT_sf"/>
</dbReference>
<dbReference type="PANTHER" id="PTHR47545">
    <property type="entry name" value="MULTIFUNCTIONAL CCA PROTEIN"/>
    <property type="match status" value="1"/>
</dbReference>
<evidence type="ECO:0000256" key="11">
    <source>
        <dbReference type="RuleBase" id="RU003953"/>
    </source>
</evidence>
<dbReference type="SMART" id="SM00471">
    <property type="entry name" value="HDc"/>
    <property type="match status" value="1"/>
</dbReference>
<evidence type="ECO:0000256" key="5">
    <source>
        <dbReference type="ARBA" id="ARBA00022694"/>
    </source>
</evidence>
<dbReference type="AlphaFoldDB" id="A0A6J4V4C7"/>
<protein>
    <submittedName>
        <fullName evidence="13">tRNA nucleotidyltransferase, CC-adding</fullName>
        <ecNumber evidence="13">2.7.7.72</ecNumber>
    </submittedName>
</protein>
<dbReference type="InterPro" id="IPR003607">
    <property type="entry name" value="HD/PDEase_dom"/>
</dbReference>
<dbReference type="InterPro" id="IPR006674">
    <property type="entry name" value="HD_domain"/>
</dbReference>